<keyword evidence="3" id="KW-1185">Reference proteome</keyword>
<name>A0A916U612_9BURK</name>
<reference evidence="2" key="2">
    <citation type="submission" date="2020-09" db="EMBL/GenBank/DDBJ databases">
        <authorList>
            <person name="Sun Q."/>
            <person name="Zhou Y."/>
        </authorList>
    </citation>
    <scope>NUCLEOTIDE SEQUENCE</scope>
    <source>
        <strain evidence="2">CGMCC 1.10998</strain>
    </source>
</reference>
<dbReference type="Pfam" id="PF00085">
    <property type="entry name" value="Thioredoxin"/>
    <property type="match status" value="1"/>
</dbReference>
<proteinExistence type="predicted"/>
<dbReference type="Gene3D" id="3.40.30.10">
    <property type="entry name" value="Glutaredoxin"/>
    <property type="match status" value="1"/>
</dbReference>
<reference evidence="2" key="1">
    <citation type="journal article" date="2014" name="Int. J. Syst. Evol. Microbiol.">
        <title>Complete genome sequence of Corynebacterium casei LMG S-19264T (=DSM 44701T), isolated from a smear-ripened cheese.</title>
        <authorList>
            <consortium name="US DOE Joint Genome Institute (JGI-PGF)"/>
            <person name="Walter F."/>
            <person name="Albersmeier A."/>
            <person name="Kalinowski J."/>
            <person name="Ruckert C."/>
        </authorList>
    </citation>
    <scope>NUCLEOTIDE SEQUENCE</scope>
    <source>
        <strain evidence="2">CGMCC 1.10998</strain>
    </source>
</reference>
<dbReference type="Proteomes" id="UP000637423">
    <property type="component" value="Unassembled WGS sequence"/>
</dbReference>
<feature type="domain" description="Thioredoxin" evidence="1">
    <location>
        <begin position="19"/>
        <end position="84"/>
    </location>
</feature>
<dbReference type="RefSeq" id="WP_188564284.1">
    <property type="nucleotide sequence ID" value="NZ_BMED01000001.1"/>
</dbReference>
<sequence>MSTILNNTEDLAHIRGELQHKPWLVACLCAAWCNTCGDYRAAFDALRAQHADKCFAWLDIEDQAHLVDEIDVENFPTILIQHGDHILFFGTMLPDVKQLHRLISSLSENTEQSISHGKLLNQGTPKDWSLRRLLLENL</sequence>
<evidence type="ECO:0000313" key="3">
    <source>
        <dbReference type="Proteomes" id="UP000637423"/>
    </source>
</evidence>
<dbReference type="InterPro" id="IPR036249">
    <property type="entry name" value="Thioredoxin-like_sf"/>
</dbReference>
<accession>A0A916U612</accession>
<dbReference type="AlphaFoldDB" id="A0A916U612"/>
<dbReference type="InterPro" id="IPR013766">
    <property type="entry name" value="Thioredoxin_domain"/>
</dbReference>
<evidence type="ECO:0000313" key="2">
    <source>
        <dbReference type="EMBL" id="GGC60034.1"/>
    </source>
</evidence>
<protein>
    <recommendedName>
        <fullName evidence="1">Thioredoxin domain-containing protein</fullName>
    </recommendedName>
</protein>
<evidence type="ECO:0000259" key="1">
    <source>
        <dbReference type="Pfam" id="PF00085"/>
    </source>
</evidence>
<dbReference type="SUPFAM" id="SSF52833">
    <property type="entry name" value="Thioredoxin-like"/>
    <property type="match status" value="1"/>
</dbReference>
<comment type="caution">
    <text evidence="2">The sequence shown here is derived from an EMBL/GenBank/DDBJ whole genome shotgun (WGS) entry which is preliminary data.</text>
</comment>
<organism evidence="2 3">
    <name type="scientific">Undibacterium terreum</name>
    <dbReference type="NCBI Taxonomy" id="1224302"/>
    <lineage>
        <taxon>Bacteria</taxon>
        <taxon>Pseudomonadati</taxon>
        <taxon>Pseudomonadota</taxon>
        <taxon>Betaproteobacteria</taxon>
        <taxon>Burkholderiales</taxon>
        <taxon>Oxalobacteraceae</taxon>
        <taxon>Undibacterium</taxon>
    </lineage>
</organism>
<gene>
    <name evidence="2" type="ORF">GCM10011396_03670</name>
</gene>
<dbReference type="EMBL" id="BMED01000001">
    <property type="protein sequence ID" value="GGC60034.1"/>
    <property type="molecule type" value="Genomic_DNA"/>
</dbReference>